<keyword evidence="3" id="KW-0547">Nucleotide-binding</keyword>
<evidence type="ECO:0000259" key="2">
    <source>
        <dbReference type="Pfam" id="PF08706"/>
    </source>
</evidence>
<gene>
    <name evidence="3" type="ORF">YASMINEVIRUS_1263</name>
</gene>
<comment type="caution">
    <text evidence="3">The sequence shown here is derived from an EMBL/GenBank/DDBJ whole genome shotgun (WGS) entry which is preliminary data.</text>
</comment>
<keyword evidence="4" id="KW-1185">Reference proteome</keyword>
<evidence type="ECO:0000256" key="1">
    <source>
        <dbReference type="SAM" id="MobiDB-lite"/>
    </source>
</evidence>
<protein>
    <submittedName>
        <fullName evidence="3">D5-like helicase-primase</fullName>
    </submittedName>
</protein>
<sequence>MEPVEIQSQQKSDSQTKHDLSRSPDHVKNLLSILKPNRVSNHYGLVVLASVIKNTDEKLYDSMIEYLGKSKYKPSLEEIQQVWAKETLPKFTVASLEWWLIEDDKPLYLRTVANSLKQIYIKDLYTFQDVSLMILATFGRMYKVGKLTSSWGSKPVSYVFTDGRWRRSDMWHIDLNVIDALHYQLSSLLSELVTTQGESVRGLVKSISSVLQKLGSVAFVQNVVRNVTYSISGNSSDKNLLDALDSDVNLIGFNNGVYDLSIKAFRQSTPDDMVSLTTGNDYVADDLTESDEFKKQKRELDEYLSKVFVDESVRTHILKSLAMTLAGRRVDIVSENNMSDETVDDTSDNQKRALSKKIKPFQVMKQVECSSGTTTFLNLVKKSFGEYLVQMPCSSQGSVWRDIAHSYSRSSRALLFDPSYSDVALRELVEAIRVVQYECLRLRGDNFTPILVTGPGEFEVFEKPCESGKHPNKCGLIKNDTEFVVHPFESSFGDPRRPERKISSYPDSDLQNKKFVADMDIYEKITTPKKVQLFTRLLIELLEK</sequence>
<keyword evidence="3" id="KW-0378">Hydrolase</keyword>
<evidence type="ECO:0000313" key="4">
    <source>
        <dbReference type="Proteomes" id="UP000594342"/>
    </source>
</evidence>
<dbReference type="GO" id="GO:0004386">
    <property type="term" value="F:helicase activity"/>
    <property type="evidence" value="ECO:0007669"/>
    <property type="project" value="UniProtKB-KW"/>
</dbReference>
<feature type="compositionally biased region" description="Polar residues" evidence="1">
    <location>
        <begin position="1"/>
        <end position="13"/>
    </location>
</feature>
<dbReference type="Proteomes" id="UP000594342">
    <property type="component" value="Unassembled WGS sequence"/>
</dbReference>
<keyword evidence="3" id="KW-0347">Helicase</keyword>
<dbReference type="Pfam" id="PF08706">
    <property type="entry name" value="D5_N"/>
    <property type="match status" value="1"/>
</dbReference>
<dbReference type="InterPro" id="IPR014818">
    <property type="entry name" value="Phage/plasmid_primase_P4_C"/>
</dbReference>
<feature type="compositionally biased region" description="Basic and acidic residues" evidence="1">
    <location>
        <begin position="14"/>
        <end position="24"/>
    </location>
</feature>
<proteinExistence type="predicted"/>
<feature type="region of interest" description="Disordered" evidence="1">
    <location>
        <begin position="1"/>
        <end position="24"/>
    </location>
</feature>
<feature type="domain" description="Bacteriophage/plasmid primase P4 C-terminal" evidence="2">
    <location>
        <begin position="192"/>
        <end position="294"/>
    </location>
</feature>
<evidence type="ECO:0000313" key="3">
    <source>
        <dbReference type="EMBL" id="VBB18731.1"/>
    </source>
</evidence>
<accession>A0A5K0UAT3</accession>
<keyword evidence="3" id="KW-0067">ATP-binding</keyword>
<organism evidence="3 4">
    <name type="scientific">Yasminevirus sp. GU-2018</name>
    <dbReference type="NCBI Taxonomy" id="2420051"/>
    <lineage>
        <taxon>Viruses</taxon>
        <taxon>Varidnaviria</taxon>
        <taxon>Bamfordvirae</taxon>
        <taxon>Nucleocytoviricota</taxon>
        <taxon>Megaviricetes</taxon>
        <taxon>Imitervirales</taxon>
        <taxon>Mimiviridae</taxon>
        <taxon>Klosneuvirinae</taxon>
        <taxon>Yasminevirus</taxon>
        <taxon>Yasminevirus saudimassiliense</taxon>
    </lineage>
</organism>
<dbReference type="EMBL" id="UPSH01000001">
    <property type="protein sequence ID" value="VBB18731.1"/>
    <property type="molecule type" value="Genomic_DNA"/>
</dbReference>
<reference evidence="3 4" key="1">
    <citation type="submission" date="2018-10" db="EMBL/GenBank/DDBJ databases">
        <authorList>
            <consortium name="IHU Genomes"/>
        </authorList>
    </citation>
    <scope>NUCLEOTIDE SEQUENCE [LARGE SCALE GENOMIC DNA]</scope>
    <source>
        <strain evidence="3 4">A1</strain>
    </source>
</reference>
<name>A0A5K0UAT3_9VIRU</name>